<reference evidence="2" key="2">
    <citation type="submission" date="2020-09" db="EMBL/GenBank/DDBJ databases">
        <authorList>
            <person name="Sun Q."/>
            <person name="Zhou Y."/>
        </authorList>
    </citation>
    <scope>NUCLEOTIDE SEQUENCE</scope>
    <source>
        <strain evidence="2">CGMCC 1.12408</strain>
    </source>
</reference>
<keyword evidence="1" id="KW-1133">Transmembrane helix</keyword>
<evidence type="ECO:0000313" key="2">
    <source>
        <dbReference type="EMBL" id="GGA88781.1"/>
    </source>
</evidence>
<keyword evidence="1" id="KW-0812">Transmembrane</keyword>
<dbReference type="AlphaFoldDB" id="A0A916WCL4"/>
<proteinExistence type="predicted"/>
<gene>
    <name evidence="2" type="ORF">GCM10008025_34270</name>
</gene>
<organism evidence="2 3">
    <name type="scientific">Ornithinibacillus halotolerans</name>
    <dbReference type="NCBI Taxonomy" id="1274357"/>
    <lineage>
        <taxon>Bacteria</taxon>
        <taxon>Bacillati</taxon>
        <taxon>Bacillota</taxon>
        <taxon>Bacilli</taxon>
        <taxon>Bacillales</taxon>
        <taxon>Bacillaceae</taxon>
        <taxon>Ornithinibacillus</taxon>
    </lineage>
</organism>
<dbReference type="InterPro" id="IPR019635">
    <property type="entry name" value="DUF2500"/>
</dbReference>
<dbReference type="Pfam" id="PF10694">
    <property type="entry name" value="DUF2500"/>
    <property type="match status" value="1"/>
</dbReference>
<comment type="caution">
    <text evidence="2">The sequence shown here is derived from an EMBL/GenBank/DDBJ whole genome shotgun (WGS) entry which is preliminary data.</text>
</comment>
<dbReference type="Gene3D" id="2.40.50.660">
    <property type="match status" value="1"/>
</dbReference>
<reference evidence="2" key="1">
    <citation type="journal article" date="2014" name="Int. J. Syst. Evol. Microbiol.">
        <title>Complete genome sequence of Corynebacterium casei LMG S-19264T (=DSM 44701T), isolated from a smear-ripened cheese.</title>
        <authorList>
            <consortium name="US DOE Joint Genome Institute (JGI-PGF)"/>
            <person name="Walter F."/>
            <person name="Albersmeier A."/>
            <person name="Kalinowski J."/>
            <person name="Ruckert C."/>
        </authorList>
    </citation>
    <scope>NUCLEOTIDE SEQUENCE</scope>
    <source>
        <strain evidence="2">CGMCC 1.12408</strain>
    </source>
</reference>
<evidence type="ECO:0000256" key="1">
    <source>
        <dbReference type="SAM" id="Phobius"/>
    </source>
</evidence>
<name>A0A916WCL4_9BACI</name>
<feature type="transmembrane region" description="Helical" evidence="1">
    <location>
        <begin position="14"/>
        <end position="35"/>
    </location>
</feature>
<accession>A0A916WCL4</accession>
<protein>
    <submittedName>
        <fullName evidence="2">Membrane protein</fullName>
    </submittedName>
</protein>
<keyword evidence="1" id="KW-0472">Membrane</keyword>
<dbReference type="EMBL" id="BMEY01000023">
    <property type="protein sequence ID" value="GGA88781.1"/>
    <property type="molecule type" value="Genomic_DNA"/>
</dbReference>
<keyword evidence="3" id="KW-1185">Reference proteome</keyword>
<dbReference type="Proteomes" id="UP000613512">
    <property type="component" value="Unassembled WGS sequence"/>
</dbReference>
<dbReference type="RefSeq" id="WP_229740791.1">
    <property type="nucleotide sequence ID" value="NZ_BMEY01000023.1"/>
</dbReference>
<evidence type="ECO:0000313" key="3">
    <source>
        <dbReference type="Proteomes" id="UP000613512"/>
    </source>
</evidence>
<sequence length="136" mass="15356">MDTYGFGGGIGFDFFPIIFGIVFIIILGTIVVSIAKGIGQWSKNEQSPELSVPAIVRSKRMNVSRSHHHHHEDHHHSHTTSSTTYYVTFEFNSGDRKEFRTTGKEYGLLAENDTGILTFKGTRYLGFERESNTTEL</sequence>